<dbReference type="SMART" id="SM00320">
    <property type="entry name" value="WD40"/>
    <property type="match status" value="6"/>
</dbReference>
<reference evidence="5" key="1">
    <citation type="journal article" date="2022" name="bioRxiv">
        <title>Sequencing and chromosome-scale assembly of the giantPleurodeles waltlgenome.</title>
        <authorList>
            <person name="Brown T."/>
            <person name="Elewa A."/>
            <person name="Iarovenko S."/>
            <person name="Subramanian E."/>
            <person name="Araus A.J."/>
            <person name="Petzold A."/>
            <person name="Susuki M."/>
            <person name="Suzuki K.-i.T."/>
            <person name="Hayashi T."/>
            <person name="Toyoda A."/>
            <person name="Oliveira C."/>
            <person name="Osipova E."/>
            <person name="Leigh N.D."/>
            <person name="Simon A."/>
            <person name="Yun M.H."/>
        </authorList>
    </citation>
    <scope>NUCLEOTIDE SEQUENCE</scope>
    <source>
        <strain evidence="5">20211129_DDA</strain>
        <tissue evidence="5">Liver</tissue>
    </source>
</reference>
<evidence type="ECO:0000313" key="5">
    <source>
        <dbReference type="EMBL" id="KAJ1209333.1"/>
    </source>
</evidence>
<keyword evidence="1 3" id="KW-0853">WD repeat</keyword>
<dbReference type="Gene3D" id="2.130.10.10">
    <property type="entry name" value="YVTN repeat-like/Quinoprotein amine dehydrogenase"/>
    <property type="match status" value="2"/>
</dbReference>
<dbReference type="PROSITE" id="PS50082">
    <property type="entry name" value="WD_REPEATS_2"/>
    <property type="match status" value="2"/>
</dbReference>
<evidence type="ECO:0000256" key="3">
    <source>
        <dbReference type="PROSITE-ProRule" id="PRU00221"/>
    </source>
</evidence>
<dbReference type="EMBL" id="JANPWB010000002">
    <property type="protein sequence ID" value="KAJ1209333.1"/>
    <property type="molecule type" value="Genomic_DNA"/>
</dbReference>
<dbReference type="PANTHER" id="PTHR22805:SF2">
    <property type="entry name" value="WD REPEAT-CONTAINING PROTEIN 41"/>
    <property type="match status" value="1"/>
</dbReference>
<gene>
    <name evidence="5" type="ORF">NDU88_004711</name>
</gene>
<proteinExistence type="predicted"/>
<dbReference type="PANTHER" id="PTHR22805">
    <property type="entry name" value="WDR41-RELATED"/>
    <property type="match status" value="1"/>
</dbReference>
<evidence type="ECO:0000256" key="4">
    <source>
        <dbReference type="SAM" id="MobiDB-lite"/>
    </source>
</evidence>
<evidence type="ECO:0000256" key="1">
    <source>
        <dbReference type="ARBA" id="ARBA00022574"/>
    </source>
</evidence>
<accession>A0AAV7W9W0</accession>
<dbReference type="InterPro" id="IPR019775">
    <property type="entry name" value="WD40_repeat_CS"/>
</dbReference>
<feature type="repeat" description="WD" evidence="3">
    <location>
        <begin position="318"/>
        <end position="358"/>
    </location>
</feature>
<dbReference type="InterPro" id="IPR036322">
    <property type="entry name" value="WD40_repeat_dom_sf"/>
</dbReference>
<dbReference type="Pfam" id="PF25178">
    <property type="entry name" value="Beta-prop_WDR41"/>
    <property type="match status" value="1"/>
</dbReference>
<keyword evidence="6" id="KW-1185">Reference proteome</keyword>
<evidence type="ECO:0000313" key="6">
    <source>
        <dbReference type="Proteomes" id="UP001066276"/>
    </source>
</evidence>
<organism evidence="5 6">
    <name type="scientific">Pleurodeles waltl</name>
    <name type="common">Iberian ribbed newt</name>
    <dbReference type="NCBI Taxonomy" id="8319"/>
    <lineage>
        <taxon>Eukaryota</taxon>
        <taxon>Metazoa</taxon>
        <taxon>Chordata</taxon>
        <taxon>Craniata</taxon>
        <taxon>Vertebrata</taxon>
        <taxon>Euteleostomi</taxon>
        <taxon>Amphibia</taxon>
        <taxon>Batrachia</taxon>
        <taxon>Caudata</taxon>
        <taxon>Salamandroidea</taxon>
        <taxon>Salamandridae</taxon>
        <taxon>Pleurodelinae</taxon>
        <taxon>Pleurodeles</taxon>
    </lineage>
</organism>
<dbReference type="PROSITE" id="PS00678">
    <property type="entry name" value="WD_REPEATS_1"/>
    <property type="match status" value="1"/>
</dbReference>
<protein>
    <recommendedName>
        <fullName evidence="7">WD repeat domain 41</fullName>
    </recommendedName>
</protein>
<dbReference type="InterPro" id="IPR015943">
    <property type="entry name" value="WD40/YVTN_repeat-like_dom_sf"/>
</dbReference>
<evidence type="ECO:0000256" key="2">
    <source>
        <dbReference type="ARBA" id="ARBA00022737"/>
    </source>
</evidence>
<name>A0AAV7W9W0_PLEWA</name>
<dbReference type="AlphaFoldDB" id="A0AAV7W9W0"/>
<dbReference type="GO" id="GO:0005765">
    <property type="term" value="C:lysosomal membrane"/>
    <property type="evidence" value="ECO:0007669"/>
    <property type="project" value="TreeGrafter"/>
</dbReference>
<feature type="repeat" description="WD" evidence="3">
    <location>
        <begin position="79"/>
        <end position="127"/>
    </location>
</feature>
<dbReference type="GO" id="GO:0010506">
    <property type="term" value="P:regulation of autophagy"/>
    <property type="evidence" value="ECO:0007669"/>
    <property type="project" value="InterPro"/>
</dbReference>
<dbReference type="InterPro" id="IPR040102">
    <property type="entry name" value="WDR41"/>
</dbReference>
<dbReference type="Proteomes" id="UP001066276">
    <property type="component" value="Chromosome 1_2"/>
</dbReference>
<feature type="region of interest" description="Disordered" evidence="4">
    <location>
        <begin position="1"/>
        <end position="26"/>
    </location>
</feature>
<keyword evidence="2" id="KW-0677">Repeat</keyword>
<evidence type="ECO:0008006" key="7">
    <source>
        <dbReference type="Google" id="ProtNLM"/>
    </source>
</evidence>
<dbReference type="SUPFAM" id="SSF50978">
    <property type="entry name" value="WD40 repeat-like"/>
    <property type="match status" value="1"/>
</dbReference>
<dbReference type="InterPro" id="IPR001680">
    <property type="entry name" value="WD40_rpt"/>
</dbReference>
<sequence length="458" mass="51526">MLRWLLGSRESQGHAEKSPVLNTGEEQTQNPYTELLVLKSHHDIVRFLVKIDEYRFASAGDDGIAFVWDVQTGEKLLELHGHTQQVTAITVLPSSEICDEQIGLILTASSDRTVIAWNCETGAQFRKISDFYATVKCLVVLQWLDVWLSGGSELRVWNRKLEHLCETNHFPDAAINALVELPKNCVAAAVGKDLVIFRLIAPSEEEENWDVHKIKCLSDHQDDIRSLININELTFVSGSLVGELIVWDSLDWTKQSSESSFWDPSSPQEAHQDIRQWSPQNDISIQHLATDGQLVFAAVGRGIYVYNIEMKRVIAFRRLAHDSNLLHIAKLPNSQLISCSEDGSVRIWEFQEKSQLTAESVPAGFFSMWGFGRTSKQASQVTKKTQDAVLLGTLELIGDLIGHSSAVQMFLHFDEHGLVTCSADHLVILWKMGERESRLRSSILFEKLEQNGGLQPKL</sequence>
<comment type="caution">
    <text evidence="5">The sequence shown here is derived from an EMBL/GenBank/DDBJ whole genome shotgun (WGS) entry which is preliminary data.</text>
</comment>